<dbReference type="InterPro" id="IPR017896">
    <property type="entry name" value="4Fe4S_Fe-S-bd"/>
</dbReference>
<evidence type="ECO:0000256" key="3">
    <source>
        <dbReference type="ARBA" id="ARBA00023004"/>
    </source>
</evidence>
<keyword evidence="3" id="KW-0408">Iron</keyword>
<evidence type="ECO:0000256" key="1">
    <source>
        <dbReference type="ARBA" id="ARBA00022485"/>
    </source>
</evidence>
<dbReference type="RefSeq" id="WP_005024727.1">
    <property type="nucleotide sequence ID" value="NZ_KE150239.1"/>
</dbReference>
<keyword evidence="2" id="KW-0479">Metal-binding</keyword>
<evidence type="ECO:0000313" key="6">
    <source>
        <dbReference type="EMBL" id="EFV45655.1"/>
    </source>
</evidence>
<dbReference type="GO" id="GO:0046872">
    <property type="term" value="F:metal ion binding"/>
    <property type="evidence" value="ECO:0007669"/>
    <property type="project" value="UniProtKB-KW"/>
</dbReference>
<name>E5Y2W8_BILW3</name>
<accession>E5Y2W8</accession>
<reference evidence="6 7" key="1">
    <citation type="submission" date="2010-10" db="EMBL/GenBank/DDBJ databases">
        <authorList>
            <consortium name="The Broad Institute Genome Sequencing Platform"/>
            <person name="Ward D."/>
            <person name="Earl A."/>
            <person name="Feldgarden M."/>
            <person name="Young S.K."/>
            <person name="Gargeya S."/>
            <person name="Zeng Q."/>
            <person name="Alvarado L."/>
            <person name="Berlin A."/>
            <person name="Bochicchio J."/>
            <person name="Chapman S.B."/>
            <person name="Chen Z."/>
            <person name="Freedman E."/>
            <person name="Gellesch M."/>
            <person name="Goldberg J."/>
            <person name="Griggs A."/>
            <person name="Gujja S."/>
            <person name="Heilman E."/>
            <person name="Heiman D."/>
            <person name="Howarth C."/>
            <person name="Mehta T."/>
            <person name="Neiman D."/>
            <person name="Pearson M."/>
            <person name="Roberts A."/>
            <person name="Saif S."/>
            <person name="Shea T."/>
            <person name="Shenoy N."/>
            <person name="Sisk P."/>
            <person name="Stolte C."/>
            <person name="Sykes S."/>
            <person name="White J."/>
            <person name="Yandava C."/>
            <person name="Allen-Vercoe E."/>
            <person name="Sibley C."/>
            <person name="Ambrose C.E."/>
            <person name="Strauss J."/>
            <person name="Daigneault M."/>
            <person name="Haas B."/>
            <person name="Nusbaum C."/>
            <person name="Birren B."/>
        </authorList>
    </citation>
    <scope>NUCLEOTIDE SEQUENCE [LARGE SCALE GENOMIC DNA]</scope>
    <source>
        <strain evidence="6 7">3_1_6</strain>
    </source>
</reference>
<evidence type="ECO:0000256" key="2">
    <source>
        <dbReference type="ARBA" id="ARBA00022723"/>
    </source>
</evidence>
<gene>
    <name evidence="6" type="ORF">HMPREF0179_00529</name>
</gene>
<protein>
    <recommendedName>
        <fullName evidence="5">4Fe-4S ferredoxin-type domain-containing protein</fullName>
    </recommendedName>
</protein>
<evidence type="ECO:0000313" key="7">
    <source>
        <dbReference type="Proteomes" id="UP000006034"/>
    </source>
</evidence>
<dbReference type="Proteomes" id="UP000006034">
    <property type="component" value="Unassembled WGS sequence"/>
</dbReference>
<proteinExistence type="predicted"/>
<feature type="domain" description="4Fe-4S ferredoxin-type" evidence="5">
    <location>
        <begin position="32"/>
        <end position="62"/>
    </location>
</feature>
<keyword evidence="4" id="KW-0411">Iron-sulfur</keyword>
<dbReference type="Pfam" id="PF13187">
    <property type="entry name" value="Fer4_9"/>
    <property type="match status" value="1"/>
</dbReference>
<feature type="domain" description="4Fe-4S ferredoxin-type" evidence="5">
    <location>
        <begin position="1"/>
        <end position="30"/>
    </location>
</feature>
<reference evidence="6 7" key="2">
    <citation type="submission" date="2013-04" db="EMBL/GenBank/DDBJ databases">
        <title>The Genome Sequence of Bilophila wadsworthia 3_1_6.</title>
        <authorList>
            <consortium name="The Broad Institute Genomics Platform"/>
            <person name="Earl A."/>
            <person name="Ward D."/>
            <person name="Feldgarden M."/>
            <person name="Gevers D."/>
            <person name="Sibley C."/>
            <person name="Strauss J."/>
            <person name="Allen-Vercoe E."/>
            <person name="Walker B."/>
            <person name="Young S."/>
            <person name="Zeng Q."/>
            <person name="Gargeya S."/>
            <person name="Fitzgerald M."/>
            <person name="Haas B."/>
            <person name="Abouelleil A."/>
            <person name="Allen A.W."/>
            <person name="Alvarado L."/>
            <person name="Arachchi H.M."/>
            <person name="Berlin A.M."/>
            <person name="Chapman S.B."/>
            <person name="Gainer-Dewar J."/>
            <person name="Goldberg J."/>
            <person name="Griggs A."/>
            <person name="Gujja S."/>
            <person name="Hansen M."/>
            <person name="Howarth C."/>
            <person name="Imamovic A."/>
            <person name="Ireland A."/>
            <person name="Larimer J."/>
            <person name="McCowan C."/>
            <person name="Murphy C."/>
            <person name="Pearson M."/>
            <person name="Poon T.W."/>
            <person name="Priest M."/>
            <person name="Roberts A."/>
            <person name="Saif S."/>
            <person name="Shea T."/>
            <person name="Sisk P."/>
            <person name="Sykes S."/>
            <person name="Wortman J."/>
            <person name="Nusbaum C."/>
            <person name="Birren B."/>
        </authorList>
    </citation>
    <scope>NUCLEOTIDE SEQUENCE [LARGE SCALE GENOMIC DNA]</scope>
    <source>
        <strain evidence="6 7">3_1_6</strain>
    </source>
</reference>
<dbReference type="GeneID" id="78087284"/>
<dbReference type="InterPro" id="IPR050572">
    <property type="entry name" value="Fe-S_Ferredoxin"/>
</dbReference>
<dbReference type="OrthoDB" id="9794954at2"/>
<organism evidence="6 7">
    <name type="scientific">Bilophila wadsworthia (strain 3_1_6)</name>
    <dbReference type="NCBI Taxonomy" id="563192"/>
    <lineage>
        <taxon>Bacteria</taxon>
        <taxon>Pseudomonadati</taxon>
        <taxon>Thermodesulfobacteriota</taxon>
        <taxon>Desulfovibrionia</taxon>
        <taxon>Desulfovibrionales</taxon>
        <taxon>Desulfovibrionaceae</taxon>
        <taxon>Bilophila</taxon>
    </lineage>
</organism>
<dbReference type="HOGENOM" id="CLU_139698_5_5_7"/>
<keyword evidence="7" id="KW-1185">Reference proteome</keyword>
<dbReference type="PANTHER" id="PTHR43687">
    <property type="entry name" value="ADENYLYLSULFATE REDUCTASE, BETA SUBUNIT"/>
    <property type="match status" value="1"/>
</dbReference>
<dbReference type="InterPro" id="IPR017900">
    <property type="entry name" value="4Fe4S_Fe_S_CS"/>
</dbReference>
<dbReference type="STRING" id="563192.HMPREF0179_00529"/>
<evidence type="ECO:0000256" key="4">
    <source>
        <dbReference type="ARBA" id="ARBA00023014"/>
    </source>
</evidence>
<sequence>MPPRIDPEKCTGCGLCASICPLQVFRQKQPKTTPEVAYGEECWHCNACVLDCPAKAVSLRLPLNYMLLHVDADTLHS</sequence>
<dbReference type="PROSITE" id="PS00198">
    <property type="entry name" value="4FE4S_FER_1"/>
    <property type="match status" value="1"/>
</dbReference>
<keyword evidence="1" id="KW-0004">4Fe-4S</keyword>
<dbReference type="EMBL" id="ADCP02000002">
    <property type="protein sequence ID" value="EFV45655.1"/>
    <property type="molecule type" value="Genomic_DNA"/>
</dbReference>
<dbReference type="SUPFAM" id="SSF54862">
    <property type="entry name" value="4Fe-4S ferredoxins"/>
    <property type="match status" value="1"/>
</dbReference>
<comment type="caution">
    <text evidence="6">The sequence shown here is derived from an EMBL/GenBank/DDBJ whole genome shotgun (WGS) entry which is preliminary data.</text>
</comment>
<dbReference type="GO" id="GO:0051539">
    <property type="term" value="F:4 iron, 4 sulfur cluster binding"/>
    <property type="evidence" value="ECO:0007669"/>
    <property type="project" value="UniProtKB-KW"/>
</dbReference>
<evidence type="ECO:0000259" key="5">
    <source>
        <dbReference type="PROSITE" id="PS51379"/>
    </source>
</evidence>
<dbReference type="Gene3D" id="3.30.70.20">
    <property type="match status" value="1"/>
</dbReference>
<dbReference type="AlphaFoldDB" id="E5Y2W8"/>
<dbReference type="PANTHER" id="PTHR43687:SF4">
    <property type="entry name" value="BLR5484 PROTEIN"/>
    <property type="match status" value="1"/>
</dbReference>
<dbReference type="PROSITE" id="PS51379">
    <property type="entry name" value="4FE4S_FER_2"/>
    <property type="match status" value="2"/>
</dbReference>
<dbReference type="eggNOG" id="COG1146">
    <property type="taxonomic scope" value="Bacteria"/>
</dbReference>